<keyword evidence="7" id="KW-1185">Reference proteome</keyword>
<evidence type="ECO:0000256" key="2">
    <source>
        <dbReference type="ARBA" id="ARBA00023015"/>
    </source>
</evidence>
<dbReference type="PRINTS" id="PR00039">
    <property type="entry name" value="HTHLYSR"/>
</dbReference>
<dbReference type="Proteomes" id="UP000019482">
    <property type="component" value="Unassembled WGS sequence"/>
</dbReference>
<dbReference type="Gene3D" id="3.40.190.290">
    <property type="match status" value="1"/>
</dbReference>
<evidence type="ECO:0000256" key="3">
    <source>
        <dbReference type="ARBA" id="ARBA00023125"/>
    </source>
</evidence>
<dbReference type="InterPro" id="IPR036388">
    <property type="entry name" value="WH-like_DNA-bd_sf"/>
</dbReference>
<dbReference type="InterPro" id="IPR050950">
    <property type="entry name" value="HTH-type_LysR_regulators"/>
</dbReference>
<evidence type="ECO:0000313" key="7">
    <source>
        <dbReference type="Proteomes" id="UP000019482"/>
    </source>
</evidence>
<dbReference type="Gene3D" id="1.10.10.10">
    <property type="entry name" value="Winged helix-like DNA-binding domain superfamily/Winged helix DNA-binding domain"/>
    <property type="match status" value="1"/>
</dbReference>
<keyword evidence="4" id="KW-0804">Transcription</keyword>
<dbReference type="InterPro" id="IPR000847">
    <property type="entry name" value="LysR_HTH_N"/>
</dbReference>
<dbReference type="PANTHER" id="PTHR30419">
    <property type="entry name" value="HTH-TYPE TRANSCRIPTIONAL REGULATOR YBHD"/>
    <property type="match status" value="1"/>
</dbReference>
<dbReference type="SUPFAM" id="SSF46785">
    <property type="entry name" value="Winged helix' DNA-binding domain"/>
    <property type="match status" value="1"/>
</dbReference>
<dbReference type="GO" id="GO:0003700">
    <property type="term" value="F:DNA-binding transcription factor activity"/>
    <property type="evidence" value="ECO:0007669"/>
    <property type="project" value="InterPro"/>
</dbReference>
<sequence length="316" mass="36606">MNFHQLEYVIAISEEKSISKAAKKLYISQPSLSQYIIRLENNLGVKLFDRTTSSIKLTFAGEKYLKTAKSILNLNSQLRKELSDIAGSKKGRIIIGIPIQIGRYILPLVLPEFNNKFPEIKLSIQEDVTLKLEQMLLDGKIDIAILNLPIKNEKILYKPVCNERIFLVAPRNHPICSHKNYKRDQKLYINSLKNEKFILLKQGQRMRLIADNIFQQSHFKPNILLELTNVDTAHRIAAEGMGFAFIPENVIWLLNTDKYNNYFLIDNINSTIVIAYRQGEYITKATCEFINMVKRIVQLNCKLKVNNDRVYNKIYI</sequence>
<name>W6NB47_CLOTY</name>
<dbReference type="Pfam" id="PF00126">
    <property type="entry name" value="HTH_1"/>
    <property type="match status" value="1"/>
</dbReference>
<comment type="caution">
    <text evidence="6">The sequence shown here is derived from an EMBL/GenBank/DDBJ whole genome shotgun (WGS) entry which is preliminary data.</text>
</comment>
<dbReference type="GO" id="GO:0003677">
    <property type="term" value="F:DNA binding"/>
    <property type="evidence" value="ECO:0007669"/>
    <property type="project" value="UniProtKB-KW"/>
</dbReference>
<dbReference type="SUPFAM" id="SSF53850">
    <property type="entry name" value="Periplasmic binding protein-like II"/>
    <property type="match status" value="1"/>
</dbReference>
<dbReference type="AlphaFoldDB" id="W6NB47"/>
<feature type="domain" description="HTH lysR-type" evidence="5">
    <location>
        <begin position="1"/>
        <end position="58"/>
    </location>
</feature>
<dbReference type="FunFam" id="1.10.10.10:FF:000001">
    <property type="entry name" value="LysR family transcriptional regulator"/>
    <property type="match status" value="1"/>
</dbReference>
<comment type="similarity">
    <text evidence="1">Belongs to the LysR transcriptional regulatory family.</text>
</comment>
<keyword evidence="2" id="KW-0805">Transcription regulation</keyword>
<organism evidence="6 7">
    <name type="scientific">Clostridium tyrobutyricum DIVETGP</name>
    <dbReference type="NCBI Taxonomy" id="1408889"/>
    <lineage>
        <taxon>Bacteria</taxon>
        <taxon>Bacillati</taxon>
        <taxon>Bacillota</taxon>
        <taxon>Clostridia</taxon>
        <taxon>Eubacteriales</taxon>
        <taxon>Clostridiaceae</taxon>
        <taxon>Clostridium</taxon>
    </lineage>
</organism>
<dbReference type="EMBL" id="CBXI010000044">
    <property type="protein sequence ID" value="CDL92759.1"/>
    <property type="molecule type" value="Genomic_DNA"/>
</dbReference>
<dbReference type="GO" id="GO:0005829">
    <property type="term" value="C:cytosol"/>
    <property type="evidence" value="ECO:0007669"/>
    <property type="project" value="TreeGrafter"/>
</dbReference>
<accession>W6NB47</accession>
<evidence type="ECO:0000256" key="1">
    <source>
        <dbReference type="ARBA" id="ARBA00009437"/>
    </source>
</evidence>
<evidence type="ECO:0000313" key="6">
    <source>
        <dbReference type="EMBL" id="CDL92759.1"/>
    </source>
</evidence>
<dbReference type="InterPro" id="IPR036390">
    <property type="entry name" value="WH_DNA-bd_sf"/>
</dbReference>
<dbReference type="GeneID" id="29420392"/>
<evidence type="ECO:0000256" key="4">
    <source>
        <dbReference type="ARBA" id="ARBA00023163"/>
    </source>
</evidence>
<dbReference type="PROSITE" id="PS50931">
    <property type="entry name" value="HTH_LYSR"/>
    <property type="match status" value="1"/>
</dbReference>
<protein>
    <submittedName>
        <fullName evidence="6">PUTATIVE TRANSCRIPTIONAL REGULATOR</fullName>
    </submittedName>
</protein>
<dbReference type="OrthoDB" id="1825944at2"/>
<reference evidence="6 7" key="1">
    <citation type="journal article" date="2015" name="Genome Announc.">
        <title>Draft Genome Sequence of Clostridium tyrobutyricum Strain DIVETGP, Isolated from Cow's Milk for Grana Padano Production.</title>
        <authorList>
            <person name="Soggiu A."/>
            <person name="Piras C."/>
            <person name="Gaiarsa S."/>
            <person name="Sassera D."/>
            <person name="Roncada P."/>
            <person name="Bendixen E."/>
            <person name="Brasca M."/>
            <person name="Bonizzi L."/>
        </authorList>
    </citation>
    <scope>NUCLEOTIDE SEQUENCE [LARGE SCALE GENOMIC DNA]</scope>
    <source>
        <strain evidence="6 7">DIVETGP</strain>
    </source>
</reference>
<gene>
    <name evidence="6" type="ORF">CTDIVETGP_2829</name>
</gene>
<dbReference type="InterPro" id="IPR005119">
    <property type="entry name" value="LysR_subst-bd"/>
</dbReference>
<dbReference type="Pfam" id="PF03466">
    <property type="entry name" value="LysR_substrate"/>
    <property type="match status" value="1"/>
</dbReference>
<proteinExistence type="inferred from homology"/>
<dbReference type="RefSeq" id="WP_017752217.1">
    <property type="nucleotide sequence ID" value="NZ_CBXI010000044.1"/>
</dbReference>
<keyword evidence="3" id="KW-0238">DNA-binding</keyword>
<evidence type="ECO:0000259" key="5">
    <source>
        <dbReference type="PROSITE" id="PS50931"/>
    </source>
</evidence>
<dbReference type="CDD" id="cd05466">
    <property type="entry name" value="PBP2_LTTR_substrate"/>
    <property type="match status" value="1"/>
</dbReference>